<dbReference type="EMBL" id="GGEC01011473">
    <property type="protein sequence ID" value="MBW91956.1"/>
    <property type="molecule type" value="Transcribed_RNA"/>
</dbReference>
<reference evidence="1" key="1">
    <citation type="submission" date="2018-02" db="EMBL/GenBank/DDBJ databases">
        <title>Rhizophora mucronata_Transcriptome.</title>
        <authorList>
            <person name="Meera S.P."/>
            <person name="Sreeshan A."/>
            <person name="Augustine A."/>
        </authorList>
    </citation>
    <scope>NUCLEOTIDE SEQUENCE</scope>
    <source>
        <tissue evidence="1">Leaf</tissue>
    </source>
</reference>
<protein>
    <submittedName>
        <fullName evidence="1">Uncharacterized protein</fullName>
    </submittedName>
</protein>
<evidence type="ECO:0000313" key="1">
    <source>
        <dbReference type="EMBL" id="MBW91956.1"/>
    </source>
</evidence>
<dbReference type="AlphaFoldDB" id="A0A2P2JEQ5"/>
<accession>A0A2P2JEQ5</accession>
<organism evidence="1">
    <name type="scientific">Rhizophora mucronata</name>
    <name type="common">Asiatic mangrove</name>
    <dbReference type="NCBI Taxonomy" id="61149"/>
    <lineage>
        <taxon>Eukaryota</taxon>
        <taxon>Viridiplantae</taxon>
        <taxon>Streptophyta</taxon>
        <taxon>Embryophyta</taxon>
        <taxon>Tracheophyta</taxon>
        <taxon>Spermatophyta</taxon>
        <taxon>Magnoliopsida</taxon>
        <taxon>eudicotyledons</taxon>
        <taxon>Gunneridae</taxon>
        <taxon>Pentapetalae</taxon>
        <taxon>rosids</taxon>
        <taxon>fabids</taxon>
        <taxon>Malpighiales</taxon>
        <taxon>Rhizophoraceae</taxon>
        <taxon>Rhizophora</taxon>
    </lineage>
</organism>
<sequence>MFSEEKDHANPSKNGCFNSRSGFSLLSAVIFLQIQQGDSQPNICTLQAAQLCPFSPANHNHNGKVPLHLHRILFCWLLSFPNQNPHFVHGMSKMTAEGIMFSKELLRARLEWKVQHIPTEKES</sequence>
<name>A0A2P2JEQ5_RHIMU</name>
<proteinExistence type="predicted"/>